<proteinExistence type="predicted"/>
<name>A0A3B0VVC2_9ZZZZ</name>
<organism evidence="2">
    <name type="scientific">hydrothermal vent metagenome</name>
    <dbReference type="NCBI Taxonomy" id="652676"/>
    <lineage>
        <taxon>unclassified sequences</taxon>
        <taxon>metagenomes</taxon>
        <taxon>ecological metagenomes</taxon>
    </lineage>
</organism>
<dbReference type="Pfam" id="PF07963">
    <property type="entry name" value="N_methyl"/>
    <property type="match status" value="1"/>
</dbReference>
<evidence type="ECO:0000313" key="2">
    <source>
        <dbReference type="EMBL" id="VAW47585.1"/>
    </source>
</evidence>
<evidence type="ECO:0000256" key="1">
    <source>
        <dbReference type="SAM" id="Phobius"/>
    </source>
</evidence>
<dbReference type="InterPro" id="IPR045584">
    <property type="entry name" value="Pilin-like"/>
</dbReference>
<dbReference type="Gene3D" id="3.30.700.10">
    <property type="entry name" value="Glycoprotein, Type 4 Pilin"/>
    <property type="match status" value="1"/>
</dbReference>
<feature type="transmembrane region" description="Helical" evidence="1">
    <location>
        <begin position="12"/>
        <end position="34"/>
    </location>
</feature>
<dbReference type="EMBL" id="UOFC01000156">
    <property type="protein sequence ID" value="VAW47585.1"/>
    <property type="molecule type" value="Genomic_DNA"/>
</dbReference>
<protein>
    <submittedName>
        <fullName evidence="2">Uncharacterized protein</fullName>
    </submittedName>
</protein>
<keyword evidence="1" id="KW-0472">Membrane</keyword>
<dbReference type="Gene3D" id="2.160.20.160">
    <property type="match status" value="1"/>
</dbReference>
<dbReference type="AlphaFoldDB" id="A0A3B0VVC2"/>
<keyword evidence="1" id="KW-1133">Transmembrane helix</keyword>
<gene>
    <name evidence="2" type="ORF">MNBD_GAMMA03-1337</name>
</gene>
<dbReference type="InterPro" id="IPR012902">
    <property type="entry name" value="N_methyl_site"/>
</dbReference>
<sequence length="459" mass="50043">MNSLKRQSAGFTLIELAIVLTIVGVLTTGALFGLGEFRSVQHVKEGVQKMDKIRTQLLLFGQVNKFLPCPDTDYDGFENRNGKACSKVVGTLPYVNLGLQREDAQDAWNNFIRYAINRNANNDVFICDLTESASYFCNPGFGQEIQFSLTETPPLSGNLGNGNYTVNNASNSPIESASIILVAYNKDGQRTLLNCNDSSGATLENCDENERYQIGVKSSDEAAFYDDIVLGISGYDIKNALLGKTIVWDDYPTSSGLLVPTYEDFDITADDEQSEIATGGDDVVIVNRNVDSELNLGAGDDYIVIGNNLNESSDLKTESGNDTVYIVGFAKSRVLLGDGDDVFVLGTNLTKEIDAGSGNDKVWVQGDVESGSTFHLGTGDDLVWLGKKEEQEDGLFTPSGGGVYDRIYGDEGYDILILENMSKAEWEANSVFQSLIVGFELVLFSPDTITNEREYVSLP</sequence>
<dbReference type="NCBIfam" id="TIGR02532">
    <property type="entry name" value="IV_pilin_GFxxxE"/>
    <property type="match status" value="1"/>
</dbReference>
<dbReference type="PROSITE" id="PS00409">
    <property type="entry name" value="PROKAR_NTER_METHYL"/>
    <property type="match status" value="1"/>
</dbReference>
<dbReference type="SUPFAM" id="SSF54523">
    <property type="entry name" value="Pili subunits"/>
    <property type="match status" value="1"/>
</dbReference>
<accession>A0A3B0VVC2</accession>
<reference evidence="2" key="1">
    <citation type="submission" date="2018-06" db="EMBL/GenBank/DDBJ databases">
        <authorList>
            <person name="Zhirakovskaya E."/>
        </authorList>
    </citation>
    <scope>NUCLEOTIDE SEQUENCE</scope>
</reference>
<keyword evidence="1" id="KW-0812">Transmembrane</keyword>